<name>A0A5B7FIH0_PORTR</name>
<protein>
    <submittedName>
        <fullName evidence="1">Uncharacterized protein</fullName>
    </submittedName>
</protein>
<proteinExistence type="predicted"/>
<organism evidence="1 2">
    <name type="scientific">Portunus trituberculatus</name>
    <name type="common">Swimming crab</name>
    <name type="synonym">Neptunus trituberculatus</name>
    <dbReference type="NCBI Taxonomy" id="210409"/>
    <lineage>
        <taxon>Eukaryota</taxon>
        <taxon>Metazoa</taxon>
        <taxon>Ecdysozoa</taxon>
        <taxon>Arthropoda</taxon>
        <taxon>Crustacea</taxon>
        <taxon>Multicrustacea</taxon>
        <taxon>Malacostraca</taxon>
        <taxon>Eumalacostraca</taxon>
        <taxon>Eucarida</taxon>
        <taxon>Decapoda</taxon>
        <taxon>Pleocyemata</taxon>
        <taxon>Brachyura</taxon>
        <taxon>Eubrachyura</taxon>
        <taxon>Portunoidea</taxon>
        <taxon>Portunidae</taxon>
        <taxon>Portuninae</taxon>
        <taxon>Portunus</taxon>
    </lineage>
</organism>
<keyword evidence="2" id="KW-1185">Reference proteome</keyword>
<dbReference type="EMBL" id="VSRR010007134">
    <property type="protein sequence ID" value="MPC46282.1"/>
    <property type="molecule type" value="Genomic_DNA"/>
</dbReference>
<reference evidence="1 2" key="1">
    <citation type="submission" date="2019-05" db="EMBL/GenBank/DDBJ databases">
        <title>Another draft genome of Portunus trituberculatus and its Hox gene families provides insights of decapod evolution.</title>
        <authorList>
            <person name="Jeong J.-H."/>
            <person name="Song I."/>
            <person name="Kim S."/>
            <person name="Choi T."/>
            <person name="Kim D."/>
            <person name="Ryu S."/>
            <person name="Kim W."/>
        </authorList>
    </citation>
    <scope>NUCLEOTIDE SEQUENCE [LARGE SCALE GENOMIC DNA]</scope>
    <source>
        <tissue evidence="1">Muscle</tissue>
    </source>
</reference>
<evidence type="ECO:0000313" key="2">
    <source>
        <dbReference type="Proteomes" id="UP000324222"/>
    </source>
</evidence>
<dbReference type="Proteomes" id="UP000324222">
    <property type="component" value="Unassembled WGS sequence"/>
</dbReference>
<comment type="caution">
    <text evidence="1">The sequence shown here is derived from an EMBL/GenBank/DDBJ whole genome shotgun (WGS) entry which is preliminary data.</text>
</comment>
<accession>A0A5B7FIH0</accession>
<gene>
    <name evidence="1" type="ORF">E2C01_039997</name>
</gene>
<dbReference type="AlphaFoldDB" id="A0A5B7FIH0"/>
<evidence type="ECO:0000313" key="1">
    <source>
        <dbReference type="EMBL" id="MPC46282.1"/>
    </source>
</evidence>
<sequence>MTRIFSRQIHCVSQQQGRHYACQEDVGCSYHYIFYNTFRMHFPTPQRRSHSLCWEHKDNLAADHEHEARNEQTKEALRRFFKENASTDEQAISPSDTKRQMLLYLIKREAAKKRNKKTRETSHLHDPMEKDLINIFQFKDLNEVPHAAQTQGLFKLSPQSPQQFLTLFKDLQKASLKDITAVDKATSFSTILKKLTKDQRIKDILPPPGLREYPLTQYSQSQLQSIPTLRCRKLEIAWIAKINALFMSQETPSQTSQRDDECLQDWKVLASHWESLYRKYFFMGLHHQPKKQEGSLWPYFPWVSTSQAYDHCISEFGNSNIPTRCSSGKIAFQDYFLPVSSQLQNRILHGCPSNHDYLVACQLQDLSIKFCPAVVTEVVL</sequence>